<dbReference type="RefSeq" id="WP_353330799.1">
    <property type="nucleotide sequence ID" value="NZ_AP028055.1"/>
</dbReference>
<dbReference type="Proteomes" id="UP001496674">
    <property type="component" value="Chromosome"/>
</dbReference>
<sequence>MKSYKFCFYHILLLFVFQLNVFAQKSQTSGTYIGEEQEAIIIENNSFRIFPGILMDKDYSKTASGSIKYCTDNFLELNSTDYSKKVTESVVITESKISNMKDSILIVFHFPFSKQYKIEMHIEDLGKFESINNNKIIIKDNTKKIKSINFKIFNLDIIPEQTGNCYNIISYNYDSKYLIKNKESNCISISIPELTDAYFLNIFIKGEYALIKNGALWWRGKCYVK</sequence>
<feature type="signal peptide" evidence="1">
    <location>
        <begin position="1"/>
        <end position="23"/>
    </location>
</feature>
<keyword evidence="3" id="KW-1185">Reference proteome</keyword>
<evidence type="ECO:0000313" key="2">
    <source>
        <dbReference type="EMBL" id="BEG99903.1"/>
    </source>
</evidence>
<name>A0ABM8ID63_9BACE</name>
<protein>
    <submittedName>
        <fullName evidence="2">Uncharacterized protein</fullName>
    </submittedName>
</protein>
<keyword evidence="1" id="KW-0732">Signal</keyword>
<feature type="chain" id="PRO_5046531622" evidence="1">
    <location>
        <begin position="24"/>
        <end position="225"/>
    </location>
</feature>
<proteinExistence type="predicted"/>
<reference evidence="2 3" key="1">
    <citation type="submission" date="2023-04" db="EMBL/GenBank/DDBJ databases">
        <title>Draft genome sequence of acteroides sedimenti strain YN3PY1.</title>
        <authorList>
            <person name="Yoshida N."/>
        </authorList>
    </citation>
    <scope>NUCLEOTIDE SEQUENCE [LARGE SCALE GENOMIC DNA]</scope>
    <source>
        <strain evidence="2 3">YN3PY1</strain>
    </source>
</reference>
<evidence type="ECO:0000313" key="3">
    <source>
        <dbReference type="Proteomes" id="UP001496674"/>
    </source>
</evidence>
<organism evidence="2 3">
    <name type="scientific">Bacteroides sedimenti</name>
    <dbReference type="NCBI Taxonomy" id="2136147"/>
    <lineage>
        <taxon>Bacteria</taxon>
        <taxon>Pseudomonadati</taxon>
        <taxon>Bacteroidota</taxon>
        <taxon>Bacteroidia</taxon>
        <taxon>Bacteroidales</taxon>
        <taxon>Bacteroidaceae</taxon>
        <taxon>Bacteroides</taxon>
    </lineage>
</organism>
<evidence type="ECO:0000256" key="1">
    <source>
        <dbReference type="SAM" id="SignalP"/>
    </source>
</evidence>
<gene>
    <name evidence="2" type="ORF">BSYN_21680</name>
</gene>
<dbReference type="EMBL" id="AP028055">
    <property type="protein sequence ID" value="BEG99903.1"/>
    <property type="molecule type" value="Genomic_DNA"/>
</dbReference>
<accession>A0ABM8ID63</accession>